<dbReference type="SMART" id="SM00275">
    <property type="entry name" value="G_alpha"/>
    <property type="match status" value="1"/>
</dbReference>
<dbReference type="GeneID" id="28734253"/>
<dbReference type="GO" id="GO:0005834">
    <property type="term" value="C:heterotrimeric G-protein complex"/>
    <property type="evidence" value="ECO:0007669"/>
    <property type="project" value="TreeGrafter"/>
</dbReference>
<evidence type="ECO:0000256" key="4">
    <source>
        <dbReference type="ARBA" id="ARBA00023224"/>
    </source>
</evidence>
<dbReference type="PANTHER" id="PTHR10218:SF302">
    <property type="entry name" value="GUANINE NUCLEOTIDE-BINDING PROTEIN ALPHA-5 SUBUNIT"/>
    <property type="match status" value="1"/>
</dbReference>
<dbReference type="GO" id="GO:0003924">
    <property type="term" value="F:GTPase activity"/>
    <property type="evidence" value="ECO:0007669"/>
    <property type="project" value="InterPro"/>
</dbReference>
<sequence>MESIAAFDLVASLGSVVDIVTTFTETLNDARTKYAGIELKAELLVGQFRTVRTALTQARGFAMEISLQQQTQFTVELKRSVDHCKLLAQHVDEQVSRLDGLSDDLLAGSFRAETLLDERMFWENIQNLVSHVAALNICLTAFRCDAKASQLVGLDIVELPVESDIFELPVESELVELPVGSSLVELPVESDPVELPVESNIVELPDGSSIVELPVPDEETDEDETATIKLGERLMAITGPVDLPSFLEPRTRDPAAKTKKLTLHRLFLRPRSLGSPRRPPGQANASGHAPIIGSGAILKDTTLSPRLSQSVRAEDRQLRILAMGQDPPATIKRLRFALSHPPTNAELAQERLEIVPYLVRALLSLSKSLDTPPLTEQNMLRLACTQELEFFESDGSPDWIVSQSIYRAALSLYQDFLRMIDQEAPGAYFVKATPRIMHPHFIPSQADIIRHKSANRCVTEAKFVIDGISVELFDVPQPKLARFIRHHEDVDALLFCLDLSTYDMYPKGSQHNQVEVALRELKARCRSRKLSNTPVLVLLRNSGSFRRKLVASPLHNHFPSCTRKPKSYDEALIWLQKHVKDHLQTSQTMLLHCAYDDTDDDSIISFFEESVIKLSQILASQRTMNELIDEGILSPPSNRKQQKIHYTIKIAST</sequence>
<accession>A0A0N1HXK2</accession>
<dbReference type="GO" id="GO:0005737">
    <property type="term" value="C:cytoplasm"/>
    <property type="evidence" value="ECO:0007669"/>
    <property type="project" value="TreeGrafter"/>
</dbReference>
<keyword evidence="7" id="KW-1185">Reference proteome</keyword>
<dbReference type="GO" id="GO:0046872">
    <property type="term" value="F:metal ion binding"/>
    <property type="evidence" value="ECO:0007669"/>
    <property type="project" value="UniProtKB-KW"/>
</dbReference>
<evidence type="ECO:0000313" key="7">
    <source>
        <dbReference type="Proteomes" id="UP000038010"/>
    </source>
</evidence>
<dbReference type="GO" id="GO:0007188">
    <property type="term" value="P:adenylate cyclase-modulating G protein-coupled receptor signaling pathway"/>
    <property type="evidence" value="ECO:0007669"/>
    <property type="project" value="TreeGrafter"/>
</dbReference>
<dbReference type="STRING" id="1664694.A0A0N1HXK2"/>
<evidence type="ECO:0000256" key="5">
    <source>
        <dbReference type="SAM" id="MobiDB-lite"/>
    </source>
</evidence>
<dbReference type="PROSITE" id="PS51882">
    <property type="entry name" value="G_ALPHA"/>
    <property type="match status" value="1"/>
</dbReference>
<dbReference type="InterPro" id="IPR027417">
    <property type="entry name" value="P-loop_NTPase"/>
</dbReference>
<dbReference type="Gene3D" id="3.40.50.300">
    <property type="entry name" value="P-loop containing nucleotide triphosphate hydrolases"/>
    <property type="match status" value="1"/>
</dbReference>
<keyword evidence="4" id="KW-0807">Transducer</keyword>
<dbReference type="GO" id="GO:0001664">
    <property type="term" value="F:G protein-coupled receptor binding"/>
    <property type="evidence" value="ECO:0007669"/>
    <property type="project" value="TreeGrafter"/>
</dbReference>
<reference evidence="6 7" key="1">
    <citation type="submission" date="2015-06" db="EMBL/GenBank/DDBJ databases">
        <title>Draft genome of the ant-associated black yeast Phialophora attae CBS 131958.</title>
        <authorList>
            <person name="Moreno L.F."/>
            <person name="Stielow B.J."/>
            <person name="de Hoog S."/>
            <person name="Vicente V.A."/>
            <person name="Weiss V.A."/>
            <person name="de Vries M."/>
            <person name="Cruz L.M."/>
            <person name="Souza E.M."/>
        </authorList>
    </citation>
    <scope>NUCLEOTIDE SEQUENCE [LARGE SCALE GENOMIC DNA]</scope>
    <source>
        <strain evidence="6 7">CBS 131958</strain>
    </source>
</reference>
<proteinExistence type="predicted"/>
<dbReference type="EMBL" id="LFJN01000002">
    <property type="protein sequence ID" value="KPI45300.1"/>
    <property type="molecule type" value="Genomic_DNA"/>
</dbReference>
<dbReference type="OrthoDB" id="5817230at2759"/>
<protein>
    <submittedName>
        <fullName evidence="6">Guanine nucleotide-binding protein alpha-16 subunit</fullName>
    </submittedName>
</protein>
<dbReference type="SUPFAM" id="SSF52540">
    <property type="entry name" value="P-loop containing nucleoside triphosphate hydrolases"/>
    <property type="match status" value="1"/>
</dbReference>
<dbReference type="Proteomes" id="UP000038010">
    <property type="component" value="Unassembled WGS sequence"/>
</dbReference>
<gene>
    <name evidence="6" type="ORF">AB675_2402</name>
</gene>
<feature type="region of interest" description="Disordered" evidence="5">
    <location>
        <begin position="271"/>
        <end position="290"/>
    </location>
</feature>
<keyword evidence="3" id="KW-0342">GTP-binding</keyword>
<keyword evidence="1" id="KW-0479">Metal-binding</keyword>
<evidence type="ECO:0000313" key="6">
    <source>
        <dbReference type="EMBL" id="KPI45300.1"/>
    </source>
</evidence>
<dbReference type="RefSeq" id="XP_018005263.1">
    <property type="nucleotide sequence ID" value="XM_018142373.1"/>
</dbReference>
<dbReference type="AlphaFoldDB" id="A0A0N1HXK2"/>
<dbReference type="InterPro" id="IPR001019">
    <property type="entry name" value="Gprotein_alpha_su"/>
</dbReference>
<dbReference type="VEuPathDB" id="FungiDB:AB675_2402"/>
<comment type="caution">
    <text evidence="6">The sequence shown here is derived from an EMBL/GenBank/DDBJ whole genome shotgun (WGS) entry which is preliminary data.</text>
</comment>
<name>A0A0N1HXK2_9EURO</name>
<dbReference type="PANTHER" id="PTHR10218">
    <property type="entry name" value="GTP-BINDING PROTEIN ALPHA SUBUNIT"/>
    <property type="match status" value="1"/>
</dbReference>
<organism evidence="6 7">
    <name type="scientific">Cyphellophora attinorum</name>
    <dbReference type="NCBI Taxonomy" id="1664694"/>
    <lineage>
        <taxon>Eukaryota</taxon>
        <taxon>Fungi</taxon>
        <taxon>Dikarya</taxon>
        <taxon>Ascomycota</taxon>
        <taxon>Pezizomycotina</taxon>
        <taxon>Eurotiomycetes</taxon>
        <taxon>Chaetothyriomycetidae</taxon>
        <taxon>Chaetothyriales</taxon>
        <taxon>Cyphellophoraceae</taxon>
        <taxon>Cyphellophora</taxon>
    </lineage>
</organism>
<keyword evidence="2" id="KW-0547">Nucleotide-binding</keyword>
<dbReference type="GO" id="GO:0031683">
    <property type="term" value="F:G-protein beta/gamma-subunit complex binding"/>
    <property type="evidence" value="ECO:0007669"/>
    <property type="project" value="InterPro"/>
</dbReference>
<evidence type="ECO:0000256" key="1">
    <source>
        <dbReference type="ARBA" id="ARBA00022723"/>
    </source>
</evidence>
<dbReference type="Pfam" id="PF00503">
    <property type="entry name" value="G-alpha"/>
    <property type="match status" value="1"/>
</dbReference>
<dbReference type="GO" id="GO:0005525">
    <property type="term" value="F:GTP binding"/>
    <property type="evidence" value="ECO:0007669"/>
    <property type="project" value="UniProtKB-KW"/>
</dbReference>
<evidence type="ECO:0000256" key="3">
    <source>
        <dbReference type="ARBA" id="ARBA00023134"/>
    </source>
</evidence>
<evidence type="ECO:0000256" key="2">
    <source>
        <dbReference type="ARBA" id="ARBA00022741"/>
    </source>
</evidence>